<reference evidence="2 3" key="1">
    <citation type="submission" date="2024-01" db="EMBL/GenBank/DDBJ databases">
        <title>A telomere-to-telomere, gap-free genome of sweet tea (Lithocarpus litseifolius).</title>
        <authorList>
            <person name="Zhou J."/>
        </authorList>
    </citation>
    <scope>NUCLEOTIDE SEQUENCE [LARGE SCALE GENOMIC DNA]</scope>
    <source>
        <strain evidence="2">Zhou-2022a</strain>
        <tissue evidence="2">Leaf</tissue>
    </source>
</reference>
<dbReference type="PANTHER" id="PTHR46890:SF48">
    <property type="entry name" value="RNA-DIRECTED DNA POLYMERASE"/>
    <property type="match status" value="1"/>
</dbReference>
<keyword evidence="3" id="KW-1185">Reference proteome</keyword>
<name>A0AAW2D7U1_9ROSI</name>
<gene>
    <name evidence="2" type="ORF">SO802_008162</name>
</gene>
<feature type="domain" description="Reverse transcriptase" evidence="1">
    <location>
        <begin position="2"/>
        <end position="129"/>
    </location>
</feature>
<protein>
    <recommendedName>
        <fullName evidence="1">Reverse transcriptase domain-containing protein</fullName>
    </recommendedName>
</protein>
<proteinExistence type="predicted"/>
<dbReference type="Proteomes" id="UP001459277">
    <property type="component" value="Unassembled WGS sequence"/>
</dbReference>
<dbReference type="PANTHER" id="PTHR46890">
    <property type="entry name" value="NON-LTR RETROLELEMENT REVERSE TRANSCRIPTASE-LIKE PROTEIN-RELATED"/>
    <property type="match status" value="1"/>
</dbReference>
<accession>A0AAW2D7U1</accession>
<dbReference type="Pfam" id="PF00078">
    <property type="entry name" value="RVT_1"/>
    <property type="match status" value="1"/>
</dbReference>
<evidence type="ECO:0000259" key="1">
    <source>
        <dbReference type="Pfam" id="PF00078"/>
    </source>
</evidence>
<dbReference type="EMBL" id="JAZDWU010000003">
    <property type="protein sequence ID" value="KAL0006660.1"/>
    <property type="molecule type" value="Genomic_DNA"/>
</dbReference>
<organism evidence="2 3">
    <name type="scientific">Lithocarpus litseifolius</name>
    <dbReference type="NCBI Taxonomy" id="425828"/>
    <lineage>
        <taxon>Eukaryota</taxon>
        <taxon>Viridiplantae</taxon>
        <taxon>Streptophyta</taxon>
        <taxon>Embryophyta</taxon>
        <taxon>Tracheophyta</taxon>
        <taxon>Spermatophyta</taxon>
        <taxon>Magnoliopsida</taxon>
        <taxon>eudicotyledons</taxon>
        <taxon>Gunneridae</taxon>
        <taxon>Pentapetalae</taxon>
        <taxon>rosids</taxon>
        <taxon>fabids</taxon>
        <taxon>Fagales</taxon>
        <taxon>Fagaceae</taxon>
        <taxon>Lithocarpus</taxon>
    </lineage>
</organism>
<dbReference type="AlphaFoldDB" id="A0AAW2D7U1"/>
<dbReference type="InterPro" id="IPR052343">
    <property type="entry name" value="Retrotransposon-Effector_Assoc"/>
</dbReference>
<comment type="caution">
    <text evidence="2">The sequence shown here is derived from an EMBL/GenBank/DDBJ whole genome shotgun (WGS) entry which is preliminary data.</text>
</comment>
<evidence type="ECO:0000313" key="2">
    <source>
        <dbReference type="EMBL" id="KAL0006660.1"/>
    </source>
</evidence>
<dbReference type="SUPFAM" id="SSF56672">
    <property type="entry name" value="DNA/RNA polymerases"/>
    <property type="match status" value="1"/>
</dbReference>
<evidence type="ECO:0000313" key="3">
    <source>
        <dbReference type="Proteomes" id="UP001459277"/>
    </source>
</evidence>
<dbReference type="InterPro" id="IPR043502">
    <property type="entry name" value="DNA/RNA_pol_sf"/>
</dbReference>
<sequence length="138" mass="15555">MSKAYGRVRWNFLKAVLIAMNFDAKWVKWLMECVISVHYTLIFNGNISNSFKPGTGLRQGDPISPYLFLICANILSLALLKAESSNLSCGVKVGRNADTFTHLLYADDSLLFFKKDEKSLANLQRTLDWYCAPILGRA</sequence>
<dbReference type="InterPro" id="IPR000477">
    <property type="entry name" value="RT_dom"/>
</dbReference>